<keyword evidence="6" id="KW-0732">Signal</keyword>
<evidence type="ECO:0000256" key="4">
    <source>
        <dbReference type="ARBA" id="ARBA00022825"/>
    </source>
</evidence>
<dbReference type="PANTHER" id="PTHR43806:SF11">
    <property type="entry name" value="CEREVISIN-RELATED"/>
    <property type="match status" value="1"/>
</dbReference>
<keyword evidence="2 5" id="KW-0645">Protease</keyword>
<evidence type="ECO:0000259" key="7">
    <source>
        <dbReference type="Pfam" id="PF00082"/>
    </source>
</evidence>
<keyword evidence="9" id="KW-1185">Reference proteome</keyword>
<reference evidence="8 9" key="1">
    <citation type="submission" date="2022-06" db="EMBL/GenBank/DDBJ databases">
        <title>Actinoplanes abujensis sp. nov., isolated from Nigerian arid soil.</title>
        <authorList>
            <person name="Ding P."/>
        </authorList>
    </citation>
    <scope>NUCLEOTIDE SEQUENCE [LARGE SCALE GENOMIC DNA]</scope>
    <source>
        <strain evidence="9">TRM88002</strain>
    </source>
</reference>
<dbReference type="SUPFAM" id="SSF52743">
    <property type="entry name" value="Subtilisin-like"/>
    <property type="match status" value="1"/>
</dbReference>
<feature type="domain" description="Peptidase S8/S53" evidence="7">
    <location>
        <begin position="54"/>
        <end position="280"/>
    </location>
</feature>
<dbReference type="PANTHER" id="PTHR43806">
    <property type="entry name" value="PEPTIDASE S8"/>
    <property type="match status" value="1"/>
</dbReference>
<evidence type="ECO:0000256" key="2">
    <source>
        <dbReference type="ARBA" id="ARBA00022670"/>
    </source>
</evidence>
<dbReference type="PRINTS" id="PR00723">
    <property type="entry name" value="SUBTILISIN"/>
</dbReference>
<dbReference type="InterPro" id="IPR000209">
    <property type="entry name" value="Peptidase_S8/S53_dom"/>
</dbReference>
<protein>
    <submittedName>
        <fullName evidence="8">S8 family serine peptidase</fullName>
    </submittedName>
</protein>
<dbReference type="Gene3D" id="3.40.50.200">
    <property type="entry name" value="Peptidase S8/S53 domain"/>
    <property type="match status" value="1"/>
</dbReference>
<feature type="active site" description="Charge relay system" evidence="5">
    <location>
        <position position="62"/>
    </location>
</feature>
<feature type="active site" description="Charge relay system" evidence="5">
    <location>
        <position position="247"/>
    </location>
</feature>
<dbReference type="InterPro" id="IPR015500">
    <property type="entry name" value="Peptidase_S8_subtilisin-rel"/>
</dbReference>
<dbReference type="InterPro" id="IPR023828">
    <property type="entry name" value="Peptidase_S8_Ser-AS"/>
</dbReference>
<evidence type="ECO:0000313" key="8">
    <source>
        <dbReference type="EMBL" id="MCM4079872.1"/>
    </source>
</evidence>
<name>A0ABT0Y1M1_9ACTN</name>
<dbReference type="Gene3D" id="2.60.40.10">
    <property type="entry name" value="Immunoglobulins"/>
    <property type="match status" value="1"/>
</dbReference>
<feature type="signal peptide" evidence="6">
    <location>
        <begin position="1"/>
        <end position="22"/>
    </location>
</feature>
<evidence type="ECO:0000256" key="1">
    <source>
        <dbReference type="ARBA" id="ARBA00011073"/>
    </source>
</evidence>
<accession>A0ABT0Y1M1</accession>
<feature type="chain" id="PRO_5045130698" evidence="6">
    <location>
        <begin position="23"/>
        <end position="464"/>
    </location>
</feature>
<organism evidence="8 9">
    <name type="scientific">Paractinoplanes hotanensis</name>
    <dbReference type="NCBI Taxonomy" id="2906497"/>
    <lineage>
        <taxon>Bacteria</taxon>
        <taxon>Bacillati</taxon>
        <taxon>Actinomycetota</taxon>
        <taxon>Actinomycetes</taxon>
        <taxon>Micromonosporales</taxon>
        <taxon>Micromonosporaceae</taxon>
        <taxon>Paractinoplanes</taxon>
    </lineage>
</organism>
<dbReference type="EMBL" id="JAMQOL010000026">
    <property type="protein sequence ID" value="MCM4079872.1"/>
    <property type="molecule type" value="Genomic_DNA"/>
</dbReference>
<sequence>MRKLVAGLFVGASMLVAAPAQAAPVRPADPGFAGQWGLTQTRVDEAWSSTRGSSRVVVAVVDTGVSPLPELAGRLLPGKDFVNHDNNASDDNGHGTMAATVIAAAGNNRIGIAGVCWYCRILPVKVLNAKGGGSYTDIALGIRYAADRGAAVISLSLGGSDDSPLLRDAVGYAESRGALIVAAAGNRGVSTAHYPAAIPSVLAVGGVTPSGSRYDWSNHGSWVDVTAPGCNSAQGPTGLIGQYCGTSSATPFVAGVAGLLAATHPTPSAAQIRAALVASRMTRSGRIDVPSALRALPIDGDVTRPAVAFGPVGTLVRGRVTITAAAADQHGVSRVQLYAGGRLVATDTTAPYSFAWQSAPNTATVPLELRAYDRRGNLTVVRRHVRADNTGPVVRLAKAGRTLTVRATDPAGVARLELVVNGRITVRKAGASGRFVVPAKARRVVVRAYDRAGNLRVVNGKLGG</sequence>
<evidence type="ECO:0000256" key="5">
    <source>
        <dbReference type="PROSITE-ProRule" id="PRU01240"/>
    </source>
</evidence>
<dbReference type="Pfam" id="PF00082">
    <property type="entry name" value="Peptidase_S8"/>
    <property type="match status" value="1"/>
</dbReference>
<keyword evidence="3 5" id="KW-0378">Hydrolase</keyword>
<dbReference type="Proteomes" id="UP001523216">
    <property type="component" value="Unassembled WGS sequence"/>
</dbReference>
<dbReference type="RefSeq" id="WP_251799692.1">
    <property type="nucleotide sequence ID" value="NZ_JAMQOL010000026.1"/>
</dbReference>
<dbReference type="InterPro" id="IPR036852">
    <property type="entry name" value="Peptidase_S8/S53_dom_sf"/>
</dbReference>
<evidence type="ECO:0000256" key="6">
    <source>
        <dbReference type="SAM" id="SignalP"/>
    </source>
</evidence>
<evidence type="ECO:0000313" key="9">
    <source>
        <dbReference type="Proteomes" id="UP001523216"/>
    </source>
</evidence>
<comment type="similarity">
    <text evidence="1 5">Belongs to the peptidase S8 family.</text>
</comment>
<dbReference type="InterPro" id="IPR050131">
    <property type="entry name" value="Peptidase_S8_subtilisin-like"/>
</dbReference>
<dbReference type="PROSITE" id="PS00138">
    <property type="entry name" value="SUBTILASE_SER"/>
    <property type="match status" value="1"/>
</dbReference>
<comment type="caution">
    <text evidence="8">The sequence shown here is derived from an EMBL/GenBank/DDBJ whole genome shotgun (WGS) entry which is preliminary data.</text>
</comment>
<feature type="active site" description="Charge relay system" evidence="5">
    <location>
        <position position="94"/>
    </location>
</feature>
<dbReference type="InterPro" id="IPR013783">
    <property type="entry name" value="Ig-like_fold"/>
</dbReference>
<dbReference type="PROSITE" id="PS51892">
    <property type="entry name" value="SUBTILASE"/>
    <property type="match status" value="1"/>
</dbReference>
<keyword evidence="4 5" id="KW-0720">Serine protease</keyword>
<dbReference type="Pfam" id="PF17957">
    <property type="entry name" value="Big_7"/>
    <property type="match status" value="1"/>
</dbReference>
<evidence type="ECO:0000256" key="3">
    <source>
        <dbReference type="ARBA" id="ARBA00022801"/>
    </source>
</evidence>
<gene>
    <name evidence="8" type="ORF">LXN57_20040</name>
</gene>
<proteinExistence type="inferred from homology"/>